<dbReference type="Proteomes" id="UP001187315">
    <property type="component" value="Unassembled WGS sequence"/>
</dbReference>
<keyword evidence="2 3" id="KW-0175">Coiled coil</keyword>
<dbReference type="SUPFAM" id="SSF64593">
    <property type="entry name" value="Intermediate filament protein, coiled coil region"/>
    <property type="match status" value="2"/>
</dbReference>
<sequence>MGSRGFASGSMSLSGRRRRVWGSGIQTGNVYGGAGGYGVLSFPAVQPLMVGSYRGDIGRGFISGAGVGSGIGVGLGSGLGVGLGSGIGASSAVGFGSGFGSGAAFKYGAGFGGGIGGETVQMLGNEKFTMKILNERLASYLKKVHLLQKANAELELKISQFVDSRTSPIARDYSESLSTISDLQTKILDAIRLNGVVFVSLDNATLAAHDFRMKYEYELAQRQTIEADISVLKRLLDELNLKKTELMMQIDTLKEDKVQLQNLHREEMVTTRSKMSGQIHVEVESAPQQDLTSVLEDMRDHYETIASKNRRDLEAWFKGKLETLKQEVATTAGTVDTSKTDLTVEKTKVQSLDLELQSVLAVKTSLEGKLSDVKAFYAVQLSGYQLRVTSVEEQLLQLRFDLERQSRDYQMLLDIKTRLEIEIAEYRRLLDIGASGSPALQTDPGPAPLDKAGSKSKP</sequence>
<dbReference type="PRINTS" id="PR01248">
    <property type="entry name" value="TYPE1KERATIN"/>
</dbReference>
<dbReference type="PROSITE" id="PS51842">
    <property type="entry name" value="IF_ROD_2"/>
    <property type="match status" value="1"/>
</dbReference>
<dbReference type="InterPro" id="IPR039008">
    <property type="entry name" value="IF_rod_dom"/>
</dbReference>
<evidence type="ECO:0000259" key="5">
    <source>
        <dbReference type="PROSITE" id="PS51842"/>
    </source>
</evidence>
<accession>A0AA88MDV0</accession>
<dbReference type="FunFam" id="1.20.5.170:FF:000002">
    <property type="entry name" value="Type I keratin KA11"/>
    <property type="match status" value="1"/>
</dbReference>
<protein>
    <recommendedName>
        <fullName evidence="5">IF rod domain-containing protein</fullName>
    </recommendedName>
</protein>
<dbReference type="EMBL" id="JAVHJS010000014">
    <property type="protein sequence ID" value="KAK2836107.1"/>
    <property type="molecule type" value="Genomic_DNA"/>
</dbReference>
<gene>
    <name evidence="6" type="ORF">Q7C36_013976</name>
</gene>
<dbReference type="Gene3D" id="1.20.5.500">
    <property type="entry name" value="Single helix bin"/>
    <property type="match status" value="1"/>
</dbReference>
<dbReference type="AlphaFoldDB" id="A0AA88MDV0"/>
<evidence type="ECO:0000256" key="4">
    <source>
        <dbReference type="SAM" id="MobiDB-lite"/>
    </source>
</evidence>
<evidence type="ECO:0000313" key="7">
    <source>
        <dbReference type="Proteomes" id="UP001187315"/>
    </source>
</evidence>
<dbReference type="GO" id="GO:0005882">
    <property type="term" value="C:intermediate filament"/>
    <property type="evidence" value="ECO:0007669"/>
    <property type="project" value="UniProtKB-KW"/>
</dbReference>
<organism evidence="6 7">
    <name type="scientific">Tachysurus vachellii</name>
    <name type="common">Darkbarbel catfish</name>
    <name type="synonym">Pelteobagrus vachellii</name>
    <dbReference type="NCBI Taxonomy" id="175792"/>
    <lineage>
        <taxon>Eukaryota</taxon>
        <taxon>Metazoa</taxon>
        <taxon>Chordata</taxon>
        <taxon>Craniata</taxon>
        <taxon>Vertebrata</taxon>
        <taxon>Euteleostomi</taxon>
        <taxon>Actinopterygii</taxon>
        <taxon>Neopterygii</taxon>
        <taxon>Teleostei</taxon>
        <taxon>Ostariophysi</taxon>
        <taxon>Siluriformes</taxon>
        <taxon>Bagridae</taxon>
        <taxon>Tachysurus</taxon>
    </lineage>
</organism>
<name>A0AA88MDV0_TACVA</name>
<dbReference type="Gene3D" id="1.20.5.170">
    <property type="match status" value="1"/>
</dbReference>
<keyword evidence="1" id="KW-0403">Intermediate filament</keyword>
<feature type="region of interest" description="Disordered" evidence="4">
    <location>
        <begin position="435"/>
        <end position="458"/>
    </location>
</feature>
<evidence type="ECO:0000256" key="1">
    <source>
        <dbReference type="ARBA" id="ARBA00022754"/>
    </source>
</evidence>
<evidence type="ECO:0000256" key="2">
    <source>
        <dbReference type="ARBA" id="ARBA00023054"/>
    </source>
</evidence>
<dbReference type="PANTHER" id="PTHR23239">
    <property type="entry name" value="INTERMEDIATE FILAMENT"/>
    <property type="match status" value="1"/>
</dbReference>
<feature type="domain" description="IF rod" evidence="5">
    <location>
        <begin position="126"/>
        <end position="437"/>
    </location>
</feature>
<dbReference type="PANTHER" id="PTHR23239:SF367">
    <property type="entry name" value="KERATIN 15-RELATED"/>
    <property type="match status" value="1"/>
</dbReference>
<feature type="coiled-coil region" evidence="3">
    <location>
        <begin position="222"/>
        <end position="263"/>
    </location>
</feature>
<dbReference type="GO" id="GO:0005198">
    <property type="term" value="F:structural molecule activity"/>
    <property type="evidence" value="ECO:0007669"/>
    <property type="project" value="InterPro"/>
</dbReference>
<evidence type="ECO:0000256" key="3">
    <source>
        <dbReference type="SAM" id="Coils"/>
    </source>
</evidence>
<evidence type="ECO:0000313" key="6">
    <source>
        <dbReference type="EMBL" id="KAK2836107.1"/>
    </source>
</evidence>
<proteinExistence type="predicted"/>
<dbReference type="SMART" id="SM01391">
    <property type="entry name" value="Filament"/>
    <property type="match status" value="1"/>
</dbReference>
<dbReference type="InterPro" id="IPR002957">
    <property type="entry name" value="Keratin_I"/>
</dbReference>
<reference evidence="6" key="1">
    <citation type="submission" date="2023-08" db="EMBL/GenBank/DDBJ databases">
        <title>Pelteobagrus vachellii genome.</title>
        <authorList>
            <person name="Liu H."/>
        </authorList>
    </citation>
    <scope>NUCLEOTIDE SEQUENCE</scope>
    <source>
        <strain evidence="6">PRFRI_2022a</strain>
        <tissue evidence="6">Muscle</tissue>
    </source>
</reference>
<feature type="coiled-coil region" evidence="3">
    <location>
        <begin position="130"/>
        <end position="157"/>
    </location>
</feature>
<dbReference type="Pfam" id="PF00038">
    <property type="entry name" value="Filament"/>
    <property type="match status" value="1"/>
</dbReference>
<keyword evidence="7" id="KW-1185">Reference proteome</keyword>
<comment type="caution">
    <text evidence="6">The sequence shown here is derived from an EMBL/GenBank/DDBJ whole genome shotgun (WGS) entry which is preliminary data.</text>
</comment>
<dbReference type="Gene3D" id="1.20.5.1160">
    <property type="entry name" value="Vasodilator-stimulated phosphoprotein"/>
    <property type="match status" value="1"/>
</dbReference>